<feature type="domain" description="ABC transmembrane type-1" evidence="8">
    <location>
        <begin position="70"/>
        <end position="287"/>
    </location>
</feature>
<keyword evidence="6 7" id="KW-0472">Membrane</keyword>
<feature type="transmembrane region" description="Helical" evidence="7">
    <location>
        <begin position="74"/>
        <end position="96"/>
    </location>
</feature>
<comment type="subcellular location">
    <subcellularLocation>
        <location evidence="1 7">Cell membrane</location>
        <topology evidence="1 7">Multi-pass membrane protein</topology>
    </subcellularLocation>
</comment>
<feature type="transmembrane region" description="Helical" evidence="7">
    <location>
        <begin position="217"/>
        <end position="238"/>
    </location>
</feature>
<feature type="transmembrane region" description="Helical" evidence="7">
    <location>
        <begin position="264"/>
        <end position="286"/>
    </location>
</feature>
<dbReference type="Pfam" id="PF00528">
    <property type="entry name" value="BPD_transp_1"/>
    <property type="match status" value="1"/>
</dbReference>
<dbReference type="PROSITE" id="PS50928">
    <property type="entry name" value="ABC_TM1"/>
    <property type="match status" value="1"/>
</dbReference>
<keyword evidence="4 7" id="KW-0812">Transmembrane</keyword>
<dbReference type="InterPro" id="IPR035906">
    <property type="entry name" value="MetI-like_sf"/>
</dbReference>
<evidence type="ECO:0000313" key="10">
    <source>
        <dbReference type="Proteomes" id="UP000481087"/>
    </source>
</evidence>
<organism evidence="9 10">
    <name type="scientific">Paenibacillus silvestris</name>
    <dbReference type="NCBI Taxonomy" id="2606219"/>
    <lineage>
        <taxon>Bacteria</taxon>
        <taxon>Bacillati</taxon>
        <taxon>Bacillota</taxon>
        <taxon>Bacilli</taxon>
        <taxon>Bacillales</taxon>
        <taxon>Paenibacillaceae</taxon>
        <taxon>Paenibacillus</taxon>
    </lineage>
</organism>
<dbReference type="PANTHER" id="PTHR30193:SF37">
    <property type="entry name" value="INNER MEMBRANE ABC TRANSPORTER PERMEASE PROTEIN YCJO"/>
    <property type="match status" value="1"/>
</dbReference>
<keyword evidence="5 7" id="KW-1133">Transmembrane helix</keyword>
<dbReference type="GO" id="GO:0005886">
    <property type="term" value="C:plasma membrane"/>
    <property type="evidence" value="ECO:0007669"/>
    <property type="project" value="UniProtKB-SubCell"/>
</dbReference>
<accession>A0A6L8VCG3</accession>
<keyword evidence="3" id="KW-1003">Cell membrane</keyword>
<evidence type="ECO:0000256" key="5">
    <source>
        <dbReference type="ARBA" id="ARBA00022989"/>
    </source>
</evidence>
<name>A0A6L8VCG3_9BACL</name>
<comment type="similarity">
    <text evidence="7">Belongs to the binding-protein-dependent transport system permease family.</text>
</comment>
<evidence type="ECO:0000256" key="6">
    <source>
        <dbReference type="ARBA" id="ARBA00023136"/>
    </source>
</evidence>
<sequence length="293" mass="32889">MSIFTRIKPFSALLFILPAFTFYVLFLIVPIFQTAQYSLFDWDGASPVMNFIGLDNYVRLLHDPIFWKALGNNLFWIACSVTIPLFIGLILAILVLSKGIRGAIVFRVTYFMPTIISLIAVGIVWNWIYHPSFGFINITLEKIGLSRLALDWLGNEHTVMPALTTAGSWTYYGFCMVIFMAAMQGIDKSYYEVAKIEGASVLQTFVQVTIPLLKSTITLLVLNSLIGSFKVFDIIYMMTKGGPFHSSEVISTYMFDSAFRLNEVGYGAAISITLALIIASCSIVYMRFAERND</sequence>
<dbReference type="InterPro" id="IPR000515">
    <property type="entry name" value="MetI-like"/>
</dbReference>
<evidence type="ECO:0000256" key="4">
    <source>
        <dbReference type="ARBA" id="ARBA00022692"/>
    </source>
</evidence>
<keyword evidence="2 7" id="KW-0813">Transport</keyword>
<evidence type="ECO:0000256" key="1">
    <source>
        <dbReference type="ARBA" id="ARBA00004651"/>
    </source>
</evidence>
<feature type="transmembrane region" description="Helical" evidence="7">
    <location>
        <begin position="169"/>
        <end position="186"/>
    </location>
</feature>
<dbReference type="CDD" id="cd06261">
    <property type="entry name" value="TM_PBP2"/>
    <property type="match status" value="1"/>
</dbReference>
<evidence type="ECO:0000256" key="2">
    <source>
        <dbReference type="ARBA" id="ARBA00022448"/>
    </source>
</evidence>
<dbReference type="InterPro" id="IPR051393">
    <property type="entry name" value="ABC_transporter_permease"/>
</dbReference>
<dbReference type="RefSeq" id="WP_161411377.1">
    <property type="nucleotide sequence ID" value="NZ_WTUZ01000040.1"/>
</dbReference>
<evidence type="ECO:0000256" key="3">
    <source>
        <dbReference type="ARBA" id="ARBA00022475"/>
    </source>
</evidence>
<feature type="transmembrane region" description="Helical" evidence="7">
    <location>
        <begin position="12"/>
        <end position="32"/>
    </location>
</feature>
<keyword evidence="10" id="KW-1185">Reference proteome</keyword>
<dbReference type="PANTHER" id="PTHR30193">
    <property type="entry name" value="ABC TRANSPORTER PERMEASE PROTEIN"/>
    <property type="match status" value="1"/>
</dbReference>
<proteinExistence type="inferred from homology"/>
<dbReference type="EMBL" id="WTUZ01000040">
    <property type="protein sequence ID" value="MZQ86890.1"/>
    <property type="molecule type" value="Genomic_DNA"/>
</dbReference>
<protein>
    <submittedName>
        <fullName evidence="9">ABC transporter permease subunit</fullName>
    </submittedName>
</protein>
<dbReference type="SUPFAM" id="SSF161098">
    <property type="entry name" value="MetI-like"/>
    <property type="match status" value="1"/>
</dbReference>
<gene>
    <name evidence="9" type="ORF">GQF01_32750</name>
</gene>
<dbReference type="AlphaFoldDB" id="A0A6L8VCG3"/>
<dbReference type="GO" id="GO:0055085">
    <property type="term" value="P:transmembrane transport"/>
    <property type="evidence" value="ECO:0007669"/>
    <property type="project" value="InterPro"/>
</dbReference>
<evidence type="ECO:0000313" key="9">
    <source>
        <dbReference type="EMBL" id="MZQ86890.1"/>
    </source>
</evidence>
<comment type="caution">
    <text evidence="9">The sequence shown here is derived from an EMBL/GenBank/DDBJ whole genome shotgun (WGS) entry which is preliminary data.</text>
</comment>
<dbReference type="Proteomes" id="UP000481087">
    <property type="component" value="Unassembled WGS sequence"/>
</dbReference>
<evidence type="ECO:0000256" key="7">
    <source>
        <dbReference type="RuleBase" id="RU363032"/>
    </source>
</evidence>
<reference evidence="9 10" key="1">
    <citation type="submission" date="2019-12" db="EMBL/GenBank/DDBJ databases">
        <title>Paenibacillus sp. nov. sp. isolated from soil.</title>
        <authorList>
            <person name="Kim J."/>
            <person name="Jeong S.E."/>
            <person name="Jung H.S."/>
            <person name="Jeon C.O."/>
        </authorList>
    </citation>
    <scope>NUCLEOTIDE SEQUENCE [LARGE SCALE GENOMIC DNA]</scope>
    <source>
        <strain evidence="9 10">5J-6</strain>
    </source>
</reference>
<dbReference type="Gene3D" id="1.10.3720.10">
    <property type="entry name" value="MetI-like"/>
    <property type="match status" value="1"/>
</dbReference>
<feature type="transmembrane region" description="Helical" evidence="7">
    <location>
        <begin position="108"/>
        <end position="128"/>
    </location>
</feature>
<evidence type="ECO:0000259" key="8">
    <source>
        <dbReference type="PROSITE" id="PS50928"/>
    </source>
</evidence>